<dbReference type="PRINTS" id="PR00922">
    <property type="entry name" value="DADACBPTASE3"/>
</dbReference>
<evidence type="ECO:0000313" key="7">
    <source>
        <dbReference type="Proteomes" id="UP000220914"/>
    </source>
</evidence>
<evidence type="ECO:0000256" key="2">
    <source>
        <dbReference type="ARBA" id="ARBA00022801"/>
    </source>
</evidence>
<feature type="domain" description="Carboxypeptidase Rv3627c-like N-terminal" evidence="4">
    <location>
        <begin position="1"/>
        <end position="58"/>
    </location>
</feature>
<evidence type="ECO:0000256" key="1">
    <source>
        <dbReference type="ARBA" id="ARBA00006096"/>
    </source>
</evidence>
<comment type="caution">
    <text evidence="6">The sequence shown here is derived from an EMBL/GenBank/DDBJ whole genome shotgun (WGS) entry which is preliminary data.</text>
</comment>
<dbReference type="PANTHER" id="PTHR30023">
    <property type="entry name" value="D-ALANYL-D-ALANINE CARBOXYPEPTIDASE"/>
    <property type="match status" value="1"/>
</dbReference>
<dbReference type="Pfam" id="PF02113">
    <property type="entry name" value="Peptidase_S13"/>
    <property type="match status" value="2"/>
</dbReference>
<evidence type="ECO:0000313" key="8">
    <source>
        <dbReference type="Proteomes" id="UP000465302"/>
    </source>
</evidence>
<proteinExistence type="inferred from homology"/>
<comment type="similarity">
    <text evidence="1">Belongs to the peptidase S13 family.</text>
</comment>
<evidence type="ECO:0000313" key="5">
    <source>
        <dbReference type="EMBL" id="GFG54567.1"/>
    </source>
</evidence>
<dbReference type="SUPFAM" id="SSF56601">
    <property type="entry name" value="beta-lactamase/transpeptidase-like"/>
    <property type="match status" value="1"/>
</dbReference>
<evidence type="ECO:0000259" key="4">
    <source>
        <dbReference type="Pfam" id="PF23714"/>
    </source>
</evidence>
<name>A0A2A7NGX0_MYCAG</name>
<keyword evidence="3" id="KW-0812">Transmembrane</keyword>
<dbReference type="RefSeq" id="WP_097937630.1">
    <property type="nucleotide sequence ID" value="NZ_BLKS01000001.1"/>
</dbReference>
<keyword evidence="2" id="KW-0378">Hydrolase</keyword>
<protein>
    <submittedName>
        <fullName evidence="6">D-alanyl-D-alanine carboxypeptidase</fullName>
    </submittedName>
</protein>
<dbReference type="Pfam" id="PF23714">
    <property type="entry name" value="Rv3627c_N"/>
    <property type="match status" value="1"/>
</dbReference>
<keyword evidence="6" id="KW-0121">Carboxypeptidase</keyword>
<dbReference type="Proteomes" id="UP000465302">
    <property type="component" value="Unassembled WGS sequence"/>
</dbReference>
<keyword evidence="6" id="KW-0645">Protease</keyword>
<dbReference type="GO" id="GO:0006508">
    <property type="term" value="P:proteolysis"/>
    <property type="evidence" value="ECO:0007669"/>
    <property type="project" value="InterPro"/>
</dbReference>
<dbReference type="InterPro" id="IPR056340">
    <property type="entry name" value="Rv3627c-like_N"/>
</dbReference>
<dbReference type="Proteomes" id="UP000220914">
    <property type="component" value="Unassembled WGS sequence"/>
</dbReference>
<sequence>MRPTQWRRSTHVLMGVVVVLVVAAVVAVAALLNGGRSSDASAIPPAPPAATANPAIKPVSDDADKPVPDKLAATLALTLADPNLGAFTGKISDAMTGEQLWAQGADVPMQPASVTKVLTTAAALHALDRDARLTTKVLASDRQPGLVVLKGGGDPTLSAAPKGKDSWYRNAARISDLADQVRRSGVKVTAVQVDVSAYSGPTMAPGWDPLDIDGGDIAPMEAVMLDGGRTQPVSVDSARSKTPALDAGRALAAALRVDPATVTVSTSPVDGQEIASVQSPPLMERLREMMNQSDNVMAESIGREVAAAQGKPQSFEGSVRAVLEELNNAGIDTAGSRLMDCSGLSIDDRLSAETLDDIVTAAAGPDQPKLRPLVDLLPIAGGSGTLSNRFLDTEPERESAGWLRAKTGSLTGTNSLVGIVTDASGRVLTFALLSNNAGPTGRTAIDAFAATLRSCGCSG</sequence>
<accession>A0A2A7NGX0</accession>
<dbReference type="NCBIfam" id="TIGR00666">
    <property type="entry name" value="PBP4"/>
    <property type="match status" value="2"/>
</dbReference>
<dbReference type="AlphaFoldDB" id="A0A2A7NGX0"/>
<dbReference type="InterPro" id="IPR012338">
    <property type="entry name" value="Beta-lactam/transpept-like"/>
</dbReference>
<reference evidence="5 8" key="2">
    <citation type="journal article" date="2019" name="Emerg. Microbes Infect.">
        <title>Comprehensive subspecies identification of 175 nontuberculous mycobacteria species based on 7547 genomic profiles.</title>
        <authorList>
            <person name="Matsumoto Y."/>
            <person name="Kinjo T."/>
            <person name="Motooka D."/>
            <person name="Nabeya D."/>
            <person name="Jung N."/>
            <person name="Uechi K."/>
            <person name="Horii T."/>
            <person name="Iida T."/>
            <person name="Fujita J."/>
            <person name="Nakamura S."/>
        </authorList>
    </citation>
    <scope>NUCLEOTIDE SEQUENCE [LARGE SCALE GENOMIC DNA]</scope>
    <source>
        <strain evidence="5 8">JCM 6377</strain>
    </source>
</reference>
<feature type="transmembrane region" description="Helical" evidence="3">
    <location>
        <begin position="12"/>
        <end position="32"/>
    </location>
</feature>
<keyword evidence="3" id="KW-0472">Membrane</keyword>
<reference evidence="5" key="3">
    <citation type="submission" date="2020-02" db="EMBL/GenBank/DDBJ databases">
        <authorList>
            <person name="Matsumoto Y."/>
            <person name="Motooka D."/>
            <person name="Nakamura S."/>
        </authorList>
    </citation>
    <scope>NUCLEOTIDE SEQUENCE</scope>
    <source>
        <strain evidence="5">JCM 6377</strain>
    </source>
</reference>
<dbReference type="EMBL" id="PDCP01000001">
    <property type="protein sequence ID" value="PEG43056.1"/>
    <property type="molecule type" value="Genomic_DNA"/>
</dbReference>
<dbReference type="GO" id="GO:0000270">
    <property type="term" value="P:peptidoglycan metabolic process"/>
    <property type="evidence" value="ECO:0007669"/>
    <property type="project" value="TreeGrafter"/>
</dbReference>
<keyword evidence="7" id="KW-1185">Reference proteome</keyword>
<dbReference type="Gene3D" id="3.40.710.10">
    <property type="entry name" value="DD-peptidase/beta-lactamase superfamily"/>
    <property type="match status" value="2"/>
</dbReference>
<evidence type="ECO:0000256" key="3">
    <source>
        <dbReference type="SAM" id="Phobius"/>
    </source>
</evidence>
<keyword evidence="3" id="KW-1133">Transmembrane helix</keyword>
<evidence type="ECO:0000313" key="6">
    <source>
        <dbReference type="EMBL" id="PEG43056.1"/>
    </source>
</evidence>
<dbReference type="OrthoDB" id="56883at2"/>
<gene>
    <name evidence="5" type="primary">dacB</name>
    <name evidence="6" type="ORF">CQY20_00200</name>
    <name evidence="5" type="ORF">MAGR_60080</name>
</gene>
<reference evidence="6 7" key="1">
    <citation type="submission" date="2017-10" db="EMBL/GenBank/DDBJ databases">
        <title>The new phylogeny of genus Mycobacterium.</title>
        <authorList>
            <person name="Tortoli E."/>
            <person name="Trovato A."/>
            <person name="Cirillo D.M."/>
        </authorList>
    </citation>
    <scope>NUCLEOTIDE SEQUENCE [LARGE SCALE GENOMIC DNA]</scope>
    <source>
        <strain evidence="6 7">CCUG37673</strain>
    </source>
</reference>
<organism evidence="6 7">
    <name type="scientific">Mycolicibacterium agri</name>
    <name type="common">Mycobacterium agri</name>
    <dbReference type="NCBI Taxonomy" id="36811"/>
    <lineage>
        <taxon>Bacteria</taxon>
        <taxon>Bacillati</taxon>
        <taxon>Actinomycetota</taxon>
        <taxon>Actinomycetes</taxon>
        <taxon>Mycobacteriales</taxon>
        <taxon>Mycobacteriaceae</taxon>
        <taxon>Mycolicibacterium</taxon>
    </lineage>
</organism>
<dbReference type="GO" id="GO:0004185">
    <property type="term" value="F:serine-type carboxypeptidase activity"/>
    <property type="evidence" value="ECO:0007669"/>
    <property type="project" value="InterPro"/>
</dbReference>
<dbReference type="PANTHER" id="PTHR30023:SF0">
    <property type="entry name" value="PENICILLIN-SENSITIVE CARBOXYPEPTIDASE A"/>
    <property type="match status" value="1"/>
</dbReference>
<dbReference type="InterPro" id="IPR000667">
    <property type="entry name" value="Peptidase_S13"/>
</dbReference>
<dbReference type="EMBL" id="BLKS01000001">
    <property type="protein sequence ID" value="GFG54567.1"/>
    <property type="molecule type" value="Genomic_DNA"/>
</dbReference>